<comment type="caution">
    <text evidence="1">The sequence shown here is derived from an EMBL/GenBank/DDBJ whole genome shotgun (WGS) entry which is preliminary data.</text>
</comment>
<evidence type="ECO:0000313" key="2">
    <source>
        <dbReference type="Proteomes" id="UP000014461"/>
    </source>
</evidence>
<protein>
    <recommendedName>
        <fullName evidence="3">DUF3626 domain-containing protein</fullName>
    </recommendedName>
</protein>
<evidence type="ECO:0008006" key="3">
    <source>
        <dbReference type="Google" id="ProtNLM"/>
    </source>
</evidence>
<dbReference type="STRING" id="1331007.AALB_4249"/>
<dbReference type="EMBL" id="BARX01000045">
    <property type="protein sequence ID" value="GAD04169.1"/>
    <property type="molecule type" value="Genomic_DNA"/>
</dbReference>
<dbReference type="RefSeq" id="WP_016403936.1">
    <property type="nucleotide sequence ID" value="NZ_BARX01000045.1"/>
</dbReference>
<proteinExistence type="predicted"/>
<evidence type="ECO:0000313" key="1">
    <source>
        <dbReference type="EMBL" id="GAD04169.1"/>
    </source>
</evidence>
<dbReference type="OrthoDB" id="3770261at2"/>
<dbReference type="Proteomes" id="UP000014461">
    <property type="component" value="Unassembled WGS sequence"/>
</dbReference>
<keyword evidence="2" id="KW-1185">Reference proteome</keyword>
<dbReference type="Pfam" id="PF12294">
    <property type="entry name" value="DUF3626"/>
    <property type="match status" value="2"/>
</dbReference>
<accession>R9PS33</accession>
<gene>
    <name evidence="1" type="ORF">AALB_4249</name>
</gene>
<reference evidence="1" key="1">
    <citation type="journal article" date="2013" name="Genome Announc.">
        <title>Draft Genome Sequence of Agarivorans albus Strain MKT 106T, an Agarolytic Marine Bacterium.</title>
        <authorList>
            <person name="Yasuike M."/>
            <person name="Nakamura Y."/>
            <person name="Kai W."/>
            <person name="Fujiwara A."/>
            <person name="Fukui Y."/>
            <person name="Satomi M."/>
            <person name="Sano M."/>
        </authorList>
    </citation>
    <scope>NUCLEOTIDE SEQUENCE [LARGE SCALE GENOMIC DNA]</scope>
</reference>
<organism evidence="1 2">
    <name type="scientific">Agarivorans albus MKT 106</name>
    <dbReference type="NCBI Taxonomy" id="1331007"/>
    <lineage>
        <taxon>Bacteria</taxon>
        <taxon>Pseudomonadati</taxon>
        <taxon>Pseudomonadota</taxon>
        <taxon>Gammaproteobacteria</taxon>
        <taxon>Alteromonadales</taxon>
        <taxon>Alteromonadaceae</taxon>
        <taxon>Agarivorans</taxon>
    </lineage>
</organism>
<dbReference type="InterPro" id="IPR022074">
    <property type="entry name" value="DUF3626"/>
</dbReference>
<name>R9PS33_AGAAL</name>
<dbReference type="AlphaFoldDB" id="R9PS33"/>
<sequence length="278" mass="31515">MSDKVVEQAIDNVRKKSKGSFTPGNYRITINFHPDRYTTTGIPLLLAIAQDGCLKSQFETATSNGGLSAYKGGERWLWEQKAFDGAYNNADNRLRPKYGALNFREYQTGASCRFGSAYFELKPQVLERTTFCYPDSYFTPEDFAVCSQLGSLIDKANASNDDLLDDYIEAHIHGVLSVKDDIECLVLDPCYHSSVVEEHALKLGVPVKWHKGYELSLESMSLYPDYRGQRFIELAKEIAQNGFINPRLLGIAITRQGYDEQDIKKIWHYLARFGYSSI</sequence>